<keyword evidence="5 8" id="KW-0342">GTP-binding</keyword>
<dbReference type="NCBIfam" id="NF003253">
    <property type="entry name" value="PRK04210.1"/>
    <property type="match status" value="1"/>
</dbReference>
<feature type="active site" evidence="8">
    <location>
        <position position="293"/>
    </location>
</feature>
<dbReference type="InterPro" id="IPR008210">
    <property type="entry name" value="PEP_carboxykinase_N"/>
</dbReference>
<dbReference type="SUPFAM" id="SSF68923">
    <property type="entry name" value="PEP carboxykinase N-terminal domain"/>
    <property type="match status" value="1"/>
</dbReference>
<dbReference type="GO" id="GO:0005829">
    <property type="term" value="C:cytosol"/>
    <property type="evidence" value="ECO:0007669"/>
    <property type="project" value="TreeGrafter"/>
</dbReference>
<evidence type="ECO:0000256" key="6">
    <source>
        <dbReference type="ARBA" id="ARBA00023211"/>
    </source>
</evidence>
<feature type="binding site" evidence="8">
    <location>
        <begin position="407"/>
        <end position="409"/>
    </location>
    <ligand>
        <name>substrate</name>
    </ligand>
</feature>
<comment type="catalytic activity">
    <reaction evidence="8">
        <text>oxaloacetate + GTP = phosphoenolpyruvate + GDP + CO2</text>
        <dbReference type="Rhea" id="RHEA:10388"/>
        <dbReference type="ChEBI" id="CHEBI:16452"/>
        <dbReference type="ChEBI" id="CHEBI:16526"/>
        <dbReference type="ChEBI" id="CHEBI:37565"/>
        <dbReference type="ChEBI" id="CHEBI:58189"/>
        <dbReference type="ChEBI" id="CHEBI:58702"/>
        <dbReference type="EC" id="4.1.1.32"/>
    </reaction>
</comment>
<organism evidence="12 13">
    <name type="scientific">Candidatus Desulfatibia profunda</name>
    <dbReference type="NCBI Taxonomy" id="2841695"/>
    <lineage>
        <taxon>Bacteria</taxon>
        <taxon>Pseudomonadati</taxon>
        <taxon>Thermodesulfobacteriota</taxon>
        <taxon>Desulfobacteria</taxon>
        <taxon>Desulfobacterales</taxon>
        <taxon>Desulfobacterales incertae sedis</taxon>
        <taxon>Candidatus Desulfatibia</taxon>
    </lineage>
</organism>
<sequence>MASIIKKMDIAKQIGGVATIKEAMQLFENRMDAANFSKIRQVKTPEVLIKIANAVAMCRPDSIFVNTGSEADKQFIRDLAIEKGAEKGLPMKNHTIHFDLKEEQGRIIDRTYYIIDEDEKVSSLANKMLRKEALKDLQEKMHGIMVGKTMIIGCYMRGPIGSFGSNPALELTSSAYVSHSAEILYRNAFEVFDREVKRLGHFYTNIHSEGLYCAKELPNARVYMDRSDRTTYSVNCSYAGNTLLLKKGNHRFSVDKAVYQNRGNELSEHMFITGIEEPGGRITWFTGAAPSGCGKTTTAMAGNHFVGDDLAQMWRDKNGIIRAINPEVGIFGILEDVNWEGDPRLMELLRNPGTEVIWSNVLIAENGVPYWTGSGEALPQKGINFQGPWEAGKVDERGNPVPISHPNARCTLTSKALANYSERTEDPAGVEVRVITYSGRDSDTMPPVWVAKNSDHGVVIGATIVSAATATEVGASGVKRAPWANAPFIPGALGDYMDAQFKFFGHKDIAEEYKPVMAGLNYFLTDESRGGTSRNLLGEKRDVKVWLGWLERRVHKEVDAIETPIGYLPKFEDLKKLFKAIIDKEYTHQLYTRQFSLYLDNILQRIDLQIDTYGKEADIPENFFQALREQRRGLIGLKDKHGPIVTPSDLEEENHPEISGA</sequence>
<keyword evidence="6 8" id="KW-0464">Manganese</keyword>
<proteinExistence type="inferred from homology"/>
<evidence type="ECO:0000256" key="2">
    <source>
        <dbReference type="ARBA" id="ARBA00022723"/>
    </source>
</evidence>
<comment type="similarity">
    <text evidence="1 8">Belongs to the phosphoenolpyruvate carboxykinase [GTP] family.</text>
</comment>
<evidence type="ECO:0000259" key="11">
    <source>
        <dbReference type="Pfam" id="PF17297"/>
    </source>
</evidence>
<dbReference type="SUPFAM" id="SSF53795">
    <property type="entry name" value="PEP carboxykinase-like"/>
    <property type="match status" value="1"/>
</dbReference>
<dbReference type="Gene3D" id="3.40.449.10">
    <property type="entry name" value="Phosphoenolpyruvate Carboxykinase, domain 1"/>
    <property type="match status" value="1"/>
</dbReference>
<dbReference type="GO" id="GO:0006107">
    <property type="term" value="P:oxaloacetate metabolic process"/>
    <property type="evidence" value="ECO:0007669"/>
    <property type="project" value="TreeGrafter"/>
</dbReference>
<evidence type="ECO:0000256" key="7">
    <source>
        <dbReference type="ARBA" id="ARBA00023239"/>
    </source>
</evidence>
<comment type="function">
    <text evidence="8">Catalyzes the conversion of oxaloacetate (OAA) to phosphoenolpyruvate (PEP), the rate-limiting step in the metabolic pathway that produces glucose from lactate and other precursors derived from the citric acid cycle.</text>
</comment>
<feature type="binding site" evidence="8">
    <location>
        <position position="106"/>
    </location>
    <ligand>
        <name>substrate</name>
    </ligand>
</feature>
<comment type="cofactor">
    <cofactor evidence="8">
        <name>Mn(2+)</name>
        <dbReference type="ChEBI" id="CHEBI:29035"/>
    </cofactor>
    <text evidence="8">Binds 1 Mn(2+) ion per subunit.</text>
</comment>
<dbReference type="GO" id="GO:0071333">
    <property type="term" value="P:cellular response to glucose stimulus"/>
    <property type="evidence" value="ECO:0007669"/>
    <property type="project" value="TreeGrafter"/>
</dbReference>
<evidence type="ECO:0000256" key="4">
    <source>
        <dbReference type="ARBA" id="ARBA00022793"/>
    </source>
</evidence>
<evidence type="ECO:0000256" key="9">
    <source>
        <dbReference type="SAM" id="MobiDB-lite"/>
    </source>
</evidence>
<keyword evidence="2 8" id="KW-0479">Metal-binding</keyword>
<keyword evidence="8" id="KW-0963">Cytoplasm</keyword>
<dbReference type="PIRSF" id="PIRSF001348">
    <property type="entry name" value="PEP_carboxykinase_GTP"/>
    <property type="match status" value="1"/>
</dbReference>
<dbReference type="GO" id="GO:0042594">
    <property type="term" value="P:response to starvation"/>
    <property type="evidence" value="ECO:0007669"/>
    <property type="project" value="TreeGrafter"/>
</dbReference>
<dbReference type="Pfam" id="PF17297">
    <property type="entry name" value="PEPCK_N"/>
    <property type="match status" value="1"/>
</dbReference>
<feature type="region of interest" description="Disordered" evidence="9">
    <location>
        <begin position="639"/>
        <end position="661"/>
    </location>
</feature>
<keyword evidence="4 8" id="KW-0210">Decarboxylase</keyword>
<dbReference type="EMBL" id="JACNJH010000184">
    <property type="protein sequence ID" value="MBC8362361.1"/>
    <property type="molecule type" value="Genomic_DNA"/>
</dbReference>
<feature type="domain" description="Phosphoenolpyruvate carboxykinase GTP-utilising N-terminal" evidence="11">
    <location>
        <begin position="51"/>
        <end position="257"/>
    </location>
</feature>
<comment type="subunit">
    <text evidence="8">Monomer.</text>
</comment>
<dbReference type="GO" id="GO:0033993">
    <property type="term" value="P:response to lipid"/>
    <property type="evidence" value="ECO:0007669"/>
    <property type="project" value="TreeGrafter"/>
</dbReference>
<dbReference type="GO" id="GO:0019543">
    <property type="term" value="P:propionate catabolic process"/>
    <property type="evidence" value="ECO:0007669"/>
    <property type="project" value="TreeGrafter"/>
</dbReference>
<dbReference type="InterPro" id="IPR035078">
    <property type="entry name" value="PEP_carboxykinase_GTP_N"/>
</dbReference>
<gene>
    <name evidence="8" type="primary">pckG</name>
    <name evidence="12" type="ORF">H8E23_13295</name>
</gene>
<evidence type="ECO:0000256" key="8">
    <source>
        <dbReference type="HAMAP-Rule" id="MF_00452"/>
    </source>
</evidence>
<evidence type="ECO:0000256" key="3">
    <source>
        <dbReference type="ARBA" id="ARBA00022741"/>
    </source>
</evidence>
<name>A0A8J6TND7_9BACT</name>
<evidence type="ECO:0000256" key="1">
    <source>
        <dbReference type="ARBA" id="ARBA00005796"/>
    </source>
</evidence>
<dbReference type="AlphaFoldDB" id="A0A8J6TND7"/>
<reference evidence="12 13" key="1">
    <citation type="submission" date="2020-08" db="EMBL/GenBank/DDBJ databases">
        <title>Bridging the membrane lipid divide: bacteria of the FCB group superphylum have the potential to synthesize archaeal ether lipids.</title>
        <authorList>
            <person name="Villanueva L."/>
            <person name="Von Meijenfeldt F.A.B."/>
            <person name="Westbye A.B."/>
            <person name="Yadav S."/>
            <person name="Hopmans E.C."/>
            <person name="Dutilh B.E."/>
            <person name="Sinninghe Damste J.S."/>
        </authorList>
    </citation>
    <scope>NUCLEOTIDE SEQUENCE [LARGE SCALE GENOMIC DNA]</scope>
    <source>
        <strain evidence="12">NIOZ-UU30</strain>
    </source>
</reference>
<dbReference type="Pfam" id="PF00821">
    <property type="entry name" value="PEPCK_GTP"/>
    <property type="match status" value="1"/>
</dbReference>
<keyword evidence="7 8" id="KW-0456">Lyase</keyword>
<accession>A0A8J6TND7</accession>
<dbReference type="PANTHER" id="PTHR11561">
    <property type="entry name" value="PHOSPHOENOLPYRUVATE CARBOXYKINASE"/>
    <property type="match status" value="1"/>
</dbReference>
<evidence type="ECO:0000256" key="5">
    <source>
        <dbReference type="ARBA" id="ARBA00023134"/>
    </source>
</evidence>
<comment type="caution">
    <text evidence="8">Lacks conserved residue(s) required for the propagation of feature annotation.</text>
</comment>
<dbReference type="HAMAP" id="MF_00452">
    <property type="entry name" value="PEPCK_GTP"/>
    <property type="match status" value="1"/>
</dbReference>
<dbReference type="Gene3D" id="3.90.228.20">
    <property type="match status" value="1"/>
</dbReference>
<dbReference type="Gene3D" id="2.170.8.10">
    <property type="entry name" value="Phosphoenolpyruvate Carboxykinase, domain 2"/>
    <property type="match status" value="1"/>
</dbReference>
<dbReference type="Proteomes" id="UP000603434">
    <property type="component" value="Unassembled WGS sequence"/>
</dbReference>
<feature type="binding site" evidence="8">
    <location>
        <position position="309"/>
    </location>
    <ligand>
        <name>Mn(2+)</name>
        <dbReference type="ChEBI" id="CHEBI:29035"/>
    </ligand>
</feature>
<keyword evidence="3 8" id="KW-0547">Nucleotide-binding</keyword>
<feature type="domain" description="Phosphoenolpyruvate carboxykinase C-terminal P-loop" evidence="10">
    <location>
        <begin position="266"/>
        <end position="631"/>
    </location>
</feature>
<feature type="binding site" evidence="8">
    <location>
        <position position="440"/>
    </location>
    <ligand>
        <name>GTP</name>
        <dbReference type="ChEBI" id="CHEBI:37565"/>
    </ligand>
</feature>
<feature type="binding site" evidence="8">
    <location>
        <begin position="238"/>
        <end position="240"/>
    </location>
    <ligand>
        <name>substrate</name>
    </ligand>
</feature>
<feature type="binding site" evidence="8">
    <location>
        <position position="247"/>
    </location>
    <ligand>
        <name>Mn(2+)</name>
        <dbReference type="ChEBI" id="CHEBI:29035"/>
    </ligand>
</feature>
<comment type="pathway">
    <text evidence="8">Carbohydrate biosynthesis; gluconeogenesis.</text>
</comment>
<dbReference type="InterPro" id="IPR013035">
    <property type="entry name" value="PEP_carboxykinase_C"/>
</dbReference>
<dbReference type="EC" id="4.1.1.32" evidence="8"/>
<comment type="subcellular location">
    <subcellularLocation>
        <location evidence="8">Cytoplasm</location>
    </subcellularLocation>
</comment>
<dbReference type="GO" id="GO:0030145">
    <property type="term" value="F:manganese ion binding"/>
    <property type="evidence" value="ECO:0007669"/>
    <property type="project" value="UniProtKB-UniRule"/>
</dbReference>
<feature type="binding site" evidence="8">
    <location>
        <position position="269"/>
    </location>
    <ligand>
        <name>Mn(2+)</name>
        <dbReference type="ChEBI" id="CHEBI:29035"/>
    </ligand>
</feature>
<dbReference type="GO" id="GO:0005525">
    <property type="term" value="F:GTP binding"/>
    <property type="evidence" value="ECO:0007669"/>
    <property type="project" value="UniProtKB-UniRule"/>
</dbReference>
<feature type="binding site" evidence="8">
    <location>
        <position position="291"/>
    </location>
    <ligand>
        <name>substrate</name>
    </ligand>
</feature>
<keyword evidence="8" id="KW-0312">Gluconeogenesis</keyword>
<evidence type="ECO:0000313" key="13">
    <source>
        <dbReference type="Proteomes" id="UP000603434"/>
    </source>
</evidence>
<protein>
    <recommendedName>
        <fullName evidence="8">Phosphoenolpyruvate carboxykinase [GTP]</fullName>
        <shortName evidence="8">PEP carboxykinase</shortName>
        <shortName evidence="8">PEPCK</shortName>
        <ecNumber evidence="8">4.1.1.32</ecNumber>
    </recommendedName>
    <alternativeName>
        <fullName evidence="8">GTP-dependent phosphoenolpyruvate carboxykinase</fullName>
        <shortName evidence="8">GTP-PEPCK</shortName>
    </alternativeName>
</protein>
<dbReference type="GO" id="GO:0004613">
    <property type="term" value="F:phosphoenolpyruvate carboxykinase (GTP) activity"/>
    <property type="evidence" value="ECO:0007669"/>
    <property type="project" value="UniProtKB-UniRule"/>
</dbReference>
<dbReference type="PANTHER" id="PTHR11561:SF0">
    <property type="entry name" value="PHOSPHOENOLPYRUVATE CARBOXYKINASE [GTP]-RELATED"/>
    <property type="match status" value="1"/>
</dbReference>
<dbReference type="InterPro" id="IPR035077">
    <property type="entry name" value="PEP_carboxykinase_GTP_C"/>
</dbReference>
<dbReference type="UniPathway" id="UPA00138"/>
<dbReference type="InterPro" id="IPR008209">
    <property type="entry name" value="PEP_carboxykinase_GTP"/>
</dbReference>
<dbReference type="GO" id="GO:0006094">
    <property type="term" value="P:gluconeogenesis"/>
    <property type="evidence" value="ECO:0007669"/>
    <property type="project" value="UniProtKB-UniRule"/>
</dbReference>
<evidence type="ECO:0000259" key="10">
    <source>
        <dbReference type="Pfam" id="PF00821"/>
    </source>
</evidence>
<dbReference type="GO" id="GO:0046327">
    <property type="term" value="P:glycerol biosynthetic process from pyruvate"/>
    <property type="evidence" value="ECO:0007669"/>
    <property type="project" value="TreeGrafter"/>
</dbReference>
<feature type="binding site" evidence="8">
    <location>
        <position position="409"/>
    </location>
    <ligand>
        <name>GTP</name>
        <dbReference type="ChEBI" id="CHEBI:37565"/>
    </ligand>
</feature>
<comment type="caution">
    <text evidence="12">The sequence shown here is derived from an EMBL/GenBank/DDBJ whole genome shotgun (WGS) entry which is preliminary data.</text>
</comment>
<evidence type="ECO:0000313" key="12">
    <source>
        <dbReference type="EMBL" id="MBC8362361.1"/>
    </source>
</evidence>